<name>A0A482X1J4_LAOST</name>
<dbReference type="InterPro" id="IPR023214">
    <property type="entry name" value="HAD_sf"/>
</dbReference>
<dbReference type="PROSITE" id="PS00154">
    <property type="entry name" value="ATPASE_E1_E2"/>
    <property type="match status" value="1"/>
</dbReference>
<dbReference type="InterPro" id="IPR023299">
    <property type="entry name" value="ATPase_P-typ_cyto_dom_N"/>
</dbReference>
<dbReference type="InterPro" id="IPR044492">
    <property type="entry name" value="P_typ_ATPase_HD_dom"/>
</dbReference>
<dbReference type="NCBIfam" id="TIGR01494">
    <property type="entry name" value="ATPase_P-type"/>
    <property type="match status" value="2"/>
</dbReference>
<dbReference type="GO" id="GO:0016020">
    <property type="term" value="C:membrane"/>
    <property type="evidence" value="ECO:0007669"/>
    <property type="project" value="UniProtKB-SubCell"/>
</dbReference>
<dbReference type="FunFam" id="3.40.50.1000:FF:000068">
    <property type="entry name" value="Cation-transporting ATPase"/>
    <property type="match status" value="1"/>
</dbReference>
<evidence type="ECO:0000313" key="17">
    <source>
        <dbReference type="Proteomes" id="UP000291343"/>
    </source>
</evidence>
<dbReference type="SUPFAM" id="SSF81653">
    <property type="entry name" value="Calcium ATPase, transduction domain A"/>
    <property type="match status" value="1"/>
</dbReference>
<evidence type="ECO:0000256" key="7">
    <source>
        <dbReference type="ARBA" id="ARBA00022840"/>
    </source>
</evidence>
<sequence length="1212" mass="136324">MLLDNDTGDKKRKDILGQNECNFINLGEEDEMEIYGYEKSALSTAIMWVVVIMTLGLFRLLLHWRPEWMLYISHRRCPLEKADKVLVVDTYEKRFKSLFIRDVKTLSISGFNEGKRGNQVPVNQEVDKRCLEAHLNNGSSKVITSVQAIWVKKLCYIWDDERKSFMKLVGLDRGQTRAQLHSYNGFSKENQLLRSILYGRNEIFVQIQSIKSLIVLEVLNPFYIFQVFTICVWLAEYYYYYCFAIIFMSLFGISSAVIQTRQNQKNLHKTVHSSGTITVCRGSNEYEEIPTTDLVPGDVIVIPSQGCVMHCDAVLLVGSCIVNESMLTGESVPVMKTALQNEQSLYNEKEDSNHTLFCGTRVLQIKNHGKGKVHAVVLRTGFLTAKGNLVRSILYPPPADYKFDSQTYKFIWILAAIALLGLIYTVVTKSSRGLQPIDILIKALDIITIVVPPSLPAAMTVGKLYALSRLKKQKISCINSRVINVSGSINCICFDKTGTLTEDGLDMWGVVPAQRGQFAAPLNDTSQLPNGPLLYGMASCHSLTMINGVLSGDPLDVKMMESTKWIYQEIDEADTMSITYTPAHAIVKPPGDSPNNNMEIALIHQFQFSSTLQRMSIVTKAGGSDDLVVYCKGSPEMIQSLSLPDSVPENLPSILQTYTEQGYRVIALGERKLKDIDHSKLQTMHRNDLEKDLNFCGLIILENRLKPKTISIIDVLKKAQMKIVMVTGDNILTAVSVAKECGIISSNEAVIEVVAEVEDMKAKPTISFINSMSPIVPVRASVPNISGKHIDYELGLSMVNSPNYRLAVTGKSWEIIREMRPDLIPKLCVRGAVFARMSSDQKQQLIQDLQQLGYFVAMCGDGANDCGALKAAHTGISLSEAESSVASPFTSQIADISCVPRVIQECRAALVTSFGVFKFMVLYSLTEFLSTIILYSIDSNLTQNQFLFIDICLSLNFAISFGRNPAYSGQLVAAVPLTSVFSAIALTSITSQVVIMFAFQCLSFYVVHLYSWFTPFHYIAPTYYKCYENYAVYSLSQFQYIILAFIFSQGAPYREPIYRNKIFFSAILGMTIVCSYITLHPAEWVKDLLELEFPKQFDFPPMVLLLVGINFLFSLFFENVVVQYIMFKKLRRWRHNIDKSSKKYLAVERDLKTDRHFPLFKSFINKNDKINVSNVSEIGLPSNSDHHTMPESGHVNLAFSVDEDQSRFSTKF</sequence>
<evidence type="ECO:0000259" key="14">
    <source>
        <dbReference type="Pfam" id="PF00122"/>
    </source>
</evidence>
<dbReference type="Proteomes" id="UP000291343">
    <property type="component" value="Unassembled WGS sequence"/>
</dbReference>
<dbReference type="FunFam" id="1.20.1110.10:FF:000023">
    <property type="entry name" value="Cation-transporting ATPase"/>
    <property type="match status" value="1"/>
</dbReference>
<dbReference type="Gene3D" id="3.40.1110.10">
    <property type="entry name" value="Calcium-transporting ATPase, cytoplasmic domain N"/>
    <property type="match status" value="1"/>
</dbReference>
<dbReference type="Pfam" id="PF12409">
    <property type="entry name" value="P5-ATPase"/>
    <property type="match status" value="1"/>
</dbReference>
<dbReference type="NCBIfam" id="TIGR01657">
    <property type="entry name" value="P-ATPase-V"/>
    <property type="match status" value="1"/>
</dbReference>
<dbReference type="InterPro" id="IPR023298">
    <property type="entry name" value="ATPase_P-typ_TM_dom_sf"/>
</dbReference>
<feature type="transmembrane region" description="Helical" evidence="13">
    <location>
        <begin position="238"/>
        <end position="258"/>
    </location>
</feature>
<keyword evidence="11 13" id="KW-0472">Membrane</keyword>
<keyword evidence="17" id="KW-1185">Reference proteome</keyword>
<dbReference type="EC" id="7.2.2.-" evidence="13"/>
<dbReference type="SMR" id="A0A482X1J4"/>
<keyword evidence="9 13" id="KW-1278">Translocase</keyword>
<feature type="transmembrane region" description="Helical" evidence="13">
    <location>
        <begin position="1030"/>
        <end position="1050"/>
    </location>
</feature>
<feature type="transmembrane region" description="Helical" evidence="13">
    <location>
        <begin position="1102"/>
        <end position="1127"/>
    </location>
</feature>
<dbReference type="Pfam" id="PF00122">
    <property type="entry name" value="E1-E2_ATPase"/>
    <property type="match status" value="1"/>
</dbReference>
<dbReference type="PANTHER" id="PTHR45630">
    <property type="entry name" value="CATION-TRANSPORTING ATPASE-RELATED"/>
    <property type="match status" value="1"/>
</dbReference>
<keyword evidence="10 13" id="KW-1133">Transmembrane helix</keyword>
<evidence type="ECO:0000256" key="1">
    <source>
        <dbReference type="ARBA" id="ARBA00004141"/>
    </source>
</evidence>
<dbReference type="OrthoDB" id="48943at2759"/>
<dbReference type="GO" id="GO:0015203">
    <property type="term" value="F:polyamine transmembrane transporter activity"/>
    <property type="evidence" value="ECO:0007669"/>
    <property type="project" value="TreeGrafter"/>
</dbReference>
<dbReference type="InterPro" id="IPR036412">
    <property type="entry name" value="HAD-like_sf"/>
</dbReference>
<evidence type="ECO:0000313" key="16">
    <source>
        <dbReference type="EMBL" id="RZF39709.1"/>
    </source>
</evidence>
<evidence type="ECO:0000256" key="10">
    <source>
        <dbReference type="ARBA" id="ARBA00022989"/>
    </source>
</evidence>
<dbReference type="Pfam" id="PF13246">
    <property type="entry name" value="Cation_ATPase"/>
    <property type="match status" value="1"/>
</dbReference>
<dbReference type="GO" id="GO:0140358">
    <property type="term" value="F:P-type transmembrane transporter activity"/>
    <property type="evidence" value="ECO:0007669"/>
    <property type="project" value="InterPro"/>
</dbReference>
<evidence type="ECO:0000256" key="6">
    <source>
        <dbReference type="ARBA" id="ARBA00022741"/>
    </source>
</evidence>
<dbReference type="SUPFAM" id="SSF81660">
    <property type="entry name" value="Metal cation-transporting ATPase, ATP-binding domain N"/>
    <property type="match status" value="1"/>
</dbReference>
<evidence type="ECO:0000256" key="8">
    <source>
        <dbReference type="ARBA" id="ARBA00022842"/>
    </source>
</evidence>
<comment type="subcellular location">
    <subcellularLocation>
        <location evidence="1 13">Membrane</location>
        <topology evidence="1 13">Multi-pass membrane protein</topology>
    </subcellularLocation>
</comment>
<dbReference type="InterPro" id="IPR047819">
    <property type="entry name" value="P5A-ATPase_N"/>
</dbReference>
<dbReference type="InParanoid" id="A0A482X1J4"/>
<dbReference type="InterPro" id="IPR006544">
    <property type="entry name" value="P-type_TPase_V"/>
</dbReference>
<dbReference type="Gene3D" id="2.70.150.10">
    <property type="entry name" value="Calcium-transporting ATPase, cytoplasmic transduction domain A"/>
    <property type="match status" value="1"/>
</dbReference>
<dbReference type="AlphaFoldDB" id="A0A482X1J4"/>
<dbReference type="InterPro" id="IPR001757">
    <property type="entry name" value="P_typ_ATPase"/>
</dbReference>
<dbReference type="SFLD" id="SFLDF00027">
    <property type="entry name" value="p-type_atpase"/>
    <property type="match status" value="1"/>
</dbReference>
<dbReference type="PRINTS" id="PR00119">
    <property type="entry name" value="CATATPASE"/>
</dbReference>
<feature type="transmembrane region" description="Helical" evidence="13">
    <location>
        <begin position="41"/>
        <end position="62"/>
    </location>
</feature>
<accession>A0A482X1J4</accession>
<dbReference type="EMBL" id="QKKF02019699">
    <property type="protein sequence ID" value="RZF39709.1"/>
    <property type="molecule type" value="Genomic_DNA"/>
</dbReference>
<dbReference type="SFLD" id="SFLDS00003">
    <property type="entry name" value="Haloacid_Dehalogenase"/>
    <property type="match status" value="1"/>
</dbReference>
<dbReference type="InterPro" id="IPR008250">
    <property type="entry name" value="ATPase_P-typ_transduc_dom_A_sf"/>
</dbReference>
<dbReference type="STRING" id="195883.A0A482X1J4"/>
<feature type="transmembrane region" description="Helical" evidence="13">
    <location>
        <begin position="967"/>
        <end position="986"/>
    </location>
</feature>
<dbReference type="PANTHER" id="PTHR45630:SF8">
    <property type="entry name" value="CATION-TRANSPORTING ATPASE"/>
    <property type="match status" value="1"/>
</dbReference>
<evidence type="ECO:0000256" key="2">
    <source>
        <dbReference type="ARBA" id="ARBA00006000"/>
    </source>
</evidence>
<feature type="transmembrane region" description="Helical" evidence="13">
    <location>
        <begin position="410"/>
        <end position="427"/>
    </location>
</feature>
<keyword evidence="3" id="KW-0597">Phosphoprotein</keyword>
<feature type="transmembrane region" description="Helical" evidence="13">
    <location>
        <begin position="1062"/>
        <end position="1082"/>
    </location>
</feature>
<evidence type="ECO:0000259" key="15">
    <source>
        <dbReference type="Pfam" id="PF12409"/>
    </source>
</evidence>
<comment type="caution">
    <text evidence="16">The sequence shown here is derived from an EMBL/GenBank/DDBJ whole genome shotgun (WGS) entry which is preliminary data.</text>
</comment>
<proteinExistence type="inferred from homology"/>
<dbReference type="PROSITE" id="PS01229">
    <property type="entry name" value="COF_2"/>
    <property type="match status" value="1"/>
</dbReference>
<dbReference type="SFLD" id="SFLDG00002">
    <property type="entry name" value="C1.7:_P-type_atpase_like"/>
    <property type="match status" value="1"/>
</dbReference>
<evidence type="ECO:0000256" key="5">
    <source>
        <dbReference type="ARBA" id="ARBA00022723"/>
    </source>
</evidence>
<reference evidence="16 17" key="1">
    <citation type="journal article" date="2017" name="Gigascience">
        <title>Genome sequence of the small brown planthopper, Laodelphax striatellus.</title>
        <authorList>
            <person name="Zhu J."/>
            <person name="Jiang F."/>
            <person name="Wang X."/>
            <person name="Yang P."/>
            <person name="Bao Y."/>
            <person name="Zhao W."/>
            <person name="Wang W."/>
            <person name="Lu H."/>
            <person name="Wang Q."/>
            <person name="Cui N."/>
            <person name="Li J."/>
            <person name="Chen X."/>
            <person name="Luo L."/>
            <person name="Yu J."/>
            <person name="Kang L."/>
            <person name="Cui F."/>
        </authorList>
    </citation>
    <scope>NUCLEOTIDE SEQUENCE [LARGE SCALE GENOMIC DNA]</scope>
    <source>
        <strain evidence="16">Lst14</strain>
    </source>
</reference>
<keyword evidence="8 13" id="KW-0460">Magnesium</keyword>
<evidence type="ECO:0000256" key="13">
    <source>
        <dbReference type="RuleBase" id="RU362082"/>
    </source>
</evidence>
<comment type="similarity">
    <text evidence="2 13">Belongs to the cation transport ATPase (P-type) (TC 3.A.3) family. Type V subfamily.</text>
</comment>
<dbReference type="GO" id="GO:0016887">
    <property type="term" value="F:ATP hydrolysis activity"/>
    <property type="evidence" value="ECO:0007669"/>
    <property type="project" value="InterPro"/>
</dbReference>
<keyword evidence="4 13" id="KW-0812">Transmembrane</keyword>
<keyword evidence="5 13" id="KW-0479">Metal-binding</keyword>
<feature type="transmembrane region" description="Helical" evidence="13">
    <location>
        <begin position="213"/>
        <end position="232"/>
    </location>
</feature>
<dbReference type="SUPFAM" id="SSF81665">
    <property type="entry name" value="Calcium ATPase, transmembrane domain M"/>
    <property type="match status" value="1"/>
</dbReference>
<comment type="catalytic activity">
    <reaction evidence="12 13">
        <text>ATP + H2O = ADP + phosphate + H(+)</text>
        <dbReference type="Rhea" id="RHEA:13065"/>
        <dbReference type="ChEBI" id="CHEBI:15377"/>
        <dbReference type="ChEBI" id="CHEBI:15378"/>
        <dbReference type="ChEBI" id="CHEBI:30616"/>
        <dbReference type="ChEBI" id="CHEBI:43474"/>
        <dbReference type="ChEBI" id="CHEBI:456216"/>
    </reaction>
</comment>
<dbReference type="GO" id="GO:0019829">
    <property type="term" value="F:ATPase-coupled monoatomic cation transmembrane transporter activity"/>
    <property type="evidence" value="ECO:0007669"/>
    <property type="project" value="UniProtKB-UniRule"/>
</dbReference>
<keyword evidence="6 13" id="KW-0547">Nucleotide-binding</keyword>
<evidence type="ECO:0000256" key="4">
    <source>
        <dbReference type="ARBA" id="ARBA00022692"/>
    </source>
</evidence>
<dbReference type="GO" id="GO:0046872">
    <property type="term" value="F:metal ion binding"/>
    <property type="evidence" value="ECO:0007669"/>
    <property type="project" value="UniProtKB-UniRule"/>
</dbReference>
<keyword evidence="7 13" id="KW-0067">ATP-binding</keyword>
<dbReference type="Gene3D" id="1.20.1110.10">
    <property type="entry name" value="Calcium-transporting ATPase, transmembrane domain"/>
    <property type="match status" value="1"/>
</dbReference>
<evidence type="ECO:0000256" key="9">
    <source>
        <dbReference type="ARBA" id="ARBA00022967"/>
    </source>
</evidence>
<organism evidence="16 17">
    <name type="scientific">Laodelphax striatellus</name>
    <name type="common">Small brown planthopper</name>
    <name type="synonym">Delphax striatella</name>
    <dbReference type="NCBI Taxonomy" id="195883"/>
    <lineage>
        <taxon>Eukaryota</taxon>
        <taxon>Metazoa</taxon>
        <taxon>Ecdysozoa</taxon>
        <taxon>Arthropoda</taxon>
        <taxon>Hexapoda</taxon>
        <taxon>Insecta</taxon>
        <taxon>Pterygota</taxon>
        <taxon>Neoptera</taxon>
        <taxon>Paraneoptera</taxon>
        <taxon>Hemiptera</taxon>
        <taxon>Auchenorrhyncha</taxon>
        <taxon>Fulgoroidea</taxon>
        <taxon>Delphacidae</taxon>
        <taxon>Criomorphinae</taxon>
        <taxon>Laodelphax</taxon>
    </lineage>
</organism>
<protein>
    <recommendedName>
        <fullName evidence="13">Cation-transporting ATPase</fullName>
        <ecNumber evidence="13">7.2.2.-</ecNumber>
    </recommendedName>
</protein>
<dbReference type="Gene3D" id="3.40.50.1000">
    <property type="entry name" value="HAD superfamily/HAD-like"/>
    <property type="match status" value="1"/>
</dbReference>
<gene>
    <name evidence="16" type="ORF">LSTR_LSTR003951</name>
</gene>
<feature type="transmembrane region" description="Helical" evidence="13">
    <location>
        <begin position="916"/>
        <end position="937"/>
    </location>
</feature>
<dbReference type="InterPro" id="IPR059000">
    <property type="entry name" value="ATPase_P-type_domA"/>
</dbReference>
<feature type="transmembrane region" description="Helical" evidence="13">
    <location>
        <begin position="993"/>
        <end position="1010"/>
    </location>
</feature>
<evidence type="ECO:0000256" key="11">
    <source>
        <dbReference type="ARBA" id="ARBA00023136"/>
    </source>
</evidence>
<dbReference type="InterPro" id="IPR018303">
    <property type="entry name" value="ATPase_P-typ_P_site"/>
</dbReference>
<dbReference type="GO" id="GO:0006874">
    <property type="term" value="P:intracellular calcium ion homeostasis"/>
    <property type="evidence" value="ECO:0007669"/>
    <property type="project" value="TreeGrafter"/>
</dbReference>
<dbReference type="SUPFAM" id="SSF56784">
    <property type="entry name" value="HAD-like"/>
    <property type="match status" value="1"/>
</dbReference>
<evidence type="ECO:0000256" key="12">
    <source>
        <dbReference type="ARBA" id="ARBA00049360"/>
    </source>
</evidence>
<feature type="domain" description="P5B-type ATPase N-terminal" evidence="15">
    <location>
        <begin position="28"/>
        <end position="159"/>
    </location>
</feature>
<feature type="domain" description="P-type ATPase A" evidence="14">
    <location>
        <begin position="278"/>
        <end position="393"/>
    </location>
</feature>
<evidence type="ECO:0000256" key="3">
    <source>
        <dbReference type="ARBA" id="ARBA00022553"/>
    </source>
</evidence>
<dbReference type="GO" id="GO:0005524">
    <property type="term" value="F:ATP binding"/>
    <property type="evidence" value="ECO:0007669"/>
    <property type="project" value="UniProtKB-UniRule"/>
</dbReference>